<protein>
    <submittedName>
        <fullName evidence="1">Uncharacterized protein</fullName>
    </submittedName>
</protein>
<gene>
    <name evidence="1" type="ORF">FHR20_004393</name>
</gene>
<proteinExistence type="predicted"/>
<accession>A0A7X5ZY12</accession>
<organism evidence="1 2">
    <name type="scientific">Sphingomonas leidyi</name>
    <dbReference type="NCBI Taxonomy" id="68569"/>
    <lineage>
        <taxon>Bacteria</taxon>
        <taxon>Pseudomonadati</taxon>
        <taxon>Pseudomonadota</taxon>
        <taxon>Alphaproteobacteria</taxon>
        <taxon>Sphingomonadales</taxon>
        <taxon>Sphingomonadaceae</taxon>
        <taxon>Sphingomonas</taxon>
    </lineage>
</organism>
<keyword evidence="2" id="KW-1185">Reference proteome</keyword>
<dbReference type="Proteomes" id="UP000564677">
    <property type="component" value="Unassembled WGS sequence"/>
</dbReference>
<sequence length="107" mass="11716">MATPLAFQHAYDAIQSYVAERFPEQSDAWDGIVPSGPEWGFTAPGWRAAASRIVAAFNALLPSGVSVNVPAAAKDNHFDKPMIEFQRYLAALADRRASVRALERLEV</sequence>
<dbReference type="EMBL" id="JAASQV010000007">
    <property type="protein sequence ID" value="NIJ67409.1"/>
    <property type="molecule type" value="Genomic_DNA"/>
</dbReference>
<dbReference type="RefSeq" id="WP_167301516.1">
    <property type="nucleotide sequence ID" value="NZ_CP170557.1"/>
</dbReference>
<name>A0A7X5ZY12_9SPHN</name>
<dbReference type="AlphaFoldDB" id="A0A7X5ZY12"/>
<evidence type="ECO:0000313" key="2">
    <source>
        <dbReference type="Proteomes" id="UP000564677"/>
    </source>
</evidence>
<comment type="caution">
    <text evidence="1">The sequence shown here is derived from an EMBL/GenBank/DDBJ whole genome shotgun (WGS) entry which is preliminary data.</text>
</comment>
<reference evidence="1 2" key="1">
    <citation type="submission" date="2020-03" db="EMBL/GenBank/DDBJ databases">
        <title>Genomic Encyclopedia of Type Strains, Phase IV (KMG-IV): sequencing the most valuable type-strain genomes for metagenomic binning, comparative biology and taxonomic classification.</title>
        <authorList>
            <person name="Goeker M."/>
        </authorList>
    </citation>
    <scope>NUCLEOTIDE SEQUENCE [LARGE SCALE GENOMIC DNA]</scope>
    <source>
        <strain evidence="1 2">DSM 4733</strain>
    </source>
</reference>
<evidence type="ECO:0000313" key="1">
    <source>
        <dbReference type="EMBL" id="NIJ67409.1"/>
    </source>
</evidence>